<proteinExistence type="predicted"/>
<name>A0AAR2KC07_PYGNA</name>
<dbReference type="AlphaFoldDB" id="A0AAR2KC07"/>
<evidence type="ECO:0000313" key="3">
    <source>
        <dbReference type="Proteomes" id="UP001501920"/>
    </source>
</evidence>
<keyword evidence="3" id="KW-1185">Reference proteome</keyword>
<dbReference type="PANTHER" id="PTHR31635:SF196">
    <property type="entry name" value="REVERSE TRANSCRIPTASE DOMAIN-CONTAINING PROTEIN-RELATED"/>
    <property type="match status" value="1"/>
</dbReference>
<dbReference type="Proteomes" id="UP001501920">
    <property type="component" value="Chromosome 12"/>
</dbReference>
<reference evidence="2 3" key="1">
    <citation type="submission" date="2020-10" db="EMBL/GenBank/DDBJ databases">
        <title>Pygocentrus nattereri (red-bellied piranha) genome, fPygNat1, primary haplotype.</title>
        <authorList>
            <person name="Myers G."/>
            <person name="Meyer A."/>
            <person name="Karagic N."/>
            <person name="Pippel M."/>
            <person name="Winkler S."/>
            <person name="Tracey A."/>
            <person name="Wood J."/>
            <person name="Formenti G."/>
            <person name="Howe K."/>
            <person name="Fedrigo O."/>
            <person name="Jarvis E.D."/>
        </authorList>
    </citation>
    <scope>NUCLEOTIDE SEQUENCE [LARGE SCALE GENOMIC DNA]</scope>
</reference>
<dbReference type="PROSITE" id="PS50878">
    <property type="entry name" value="RT_POL"/>
    <property type="match status" value="1"/>
</dbReference>
<gene>
    <name evidence="2" type="primary">KERA</name>
</gene>
<reference evidence="2" key="3">
    <citation type="submission" date="2025-09" db="UniProtKB">
        <authorList>
            <consortium name="Ensembl"/>
        </authorList>
    </citation>
    <scope>IDENTIFICATION</scope>
</reference>
<accession>A0AAR2KC07</accession>
<protein>
    <recommendedName>
        <fullName evidence="1">Reverse transcriptase domain-containing protein</fullName>
    </recommendedName>
</protein>
<evidence type="ECO:0000313" key="2">
    <source>
        <dbReference type="Ensembl" id="ENSPNAP00000060014.1"/>
    </source>
</evidence>
<evidence type="ECO:0000259" key="1">
    <source>
        <dbReference type="PROSITE" id="PS50878"/>
    </source>
</evidence>
<organism evidence="2 3">
    <name type="scientific">Pygocentrus nattereri</name>
    <name type="common">Red-bellied piranha</name>
    <dbReference type="NCBI Taxonomy" id="42514"/>
    <lineage>
        <taxon>Eukaryota</taxon>
        <taxon>Metazoa</taxon>
        <taxon>Chordata</taxon>
        <taxon>Craniata</taxon>
        <taxon>Vertebrata</taxon>
        <taxon>Euteleostomi</taxon>
        <taxon>Actinopterygii</taxon>
        <taxon>Neopterygii</taxon>
        <taxon>Teleostei</taxon>
        <taxon>Ostariophysi</taxon>
        <taxon>Characiformes</taxon>
        <taxon>Characoidei</taxon>
        <taxon>Pygocentrus</taxon>
    </lineage>
</organism>
<dbReference type="GeneTree" id="ENSGT00940000163630"/>
<dbReference type="Pfam" id="PF00078">
    <property type="entry name" value="RVT_1"/>
    <property type="match status" value="1"/>
</dbReference>
<dbReference type="CDD" id="cd01650">
    <property type="entry name" value="RT_nLTR_like"/>
    <property type="match status" value="1"/>
</dbReference>
<dbReference type="PANTHER" id="PTHR31635">
    <property type="entry name" value="REVERSE TRANSCRIPTASE DOMAIN-CONTAINING PROTEIN-RELATED"/>
    <property type="match status" value="1"/>
</dbReference>
<sequence>MKSIKAIRTNNGSITYDPHLINEAFTNFYKNLYSCPPPNNVNSENYLDKISLQSATESEKATLSAPFTEREVWDAIQSMPTGRAPGLDGYPVEYYRKFWPELKPILMPALHHIYEHNVIPNSWKTASISLILKKDKNPSDCSSYRPISLLNVDFKIVAKVLARRLDALLPRLIHPDQTGFVRSRHGSDNVRRALNIVDHLSRNPDPAFIVSLDAEKAFDRVHWDFLFAVLKKINLGSSFINMIKSLYSYPNAVVNTNNFHSDVFPVSRGCRQGCPLSPLLFCLVIEPLAQSIRNSTRLTGIKIGGEDHRISLYADDVLLYLSNPNASVNIVLDLISDYSSVSGYKINLDKSLALPINISQSDNIRQITPFHISDTGFKYL</sequence>
<dbReference type="InterPro" id="IPR043502">
    <property type="entry name" value="DNA/RNA_pol_sf"/>
</dbReference>
<dbReference type="SUPFAM" id="SSF56672">
    <property type="entry name" value="DNA/RNA polymerases"/>
    <property type="match status" value="1"/>
</dbReference>
<reference evidence="2" key="2">
    <citation type="submission" date="2025-08" db="UniProtKB">
        <authorList>
            <consortium name="Ensembl"/>
        </authorList>
    </citation>
    <scope>IDENTIFICATION</scope>
</reference>
<dbReference type="Ensembl" id="ENSPNAT00000083888.1">
    <property type="protein sequence ID" value="ENSPNAP00000060014.1"/>
    <property type="gene ID" value="ENSPNAG00000035867.1"/>
</dbReference>
<feature type="domain" description="Reverse transcriptase" evidence="1">
    <location>
        <begin position="112"/>
        <end position="380"/>
    </location>
</feature>
<dbReference type="InterPro" id="IPR000477">
    <property type="entry name" value="RT_dom"/>
</dbReference>